<dbReference type="AlphaFoldDB" id="A0A077F6V0"/>
<comment type="function">
    <text evidence="5">Catalyzes the conversion of N-formimidoyl-L-glutamate to L-glutamate and formamide.</text>
</comment>
<dbReference type="Pfam" id="PF00491">
    <property type="entry name" value="Arginase"/>
    <property type="match status" value="1"/>
</dbReference>
<name>A0A077F6V0_9PSED</name>
<evidence type="ECO:0000256" key="2">
    <source>
        <dbReference type="ARBA" id="ARBA00022801"/>
    </source>
</evidence>
<dbReference type="GO" id="GO:0019557">
    <property type="term" value="P:L-histidine catabolic process to glutamate and formate"/>
    <property type="evidence" value="ECO:0007669"/>
    <property type="project" value="UniProtKB-UniPathway"/>
</dbReference>
<dbReference type="CDD" id="cd09988">
    <property type="entry name" value="Formimidoylglutamase"/>
    <property type="match status" value="1"/>
</dbReference>
<evidence type="ECO:0000256" key="6">
    <source>
        <dbReference type="NCBIfam" id="TIGR01227"/>
    </source>
</evidence>
<feature type="binding site" evidence="5">
    <location>
        <position position="245"/>
    </location>
    <ligand>
        <name>Mn(2+)</name>
        <dbReference type="ChEBI" id="CHEBI:29035"/>
        <label>2</label>
    </ligand>
</feature>
<dbReference type="OrthoDB" id="9789727at2"/>
<gene>
    <name evidence="9" type="ORF">PSAKL28_20410</name>
</gene>
<dbReference type="SUPFAM" id="SSF52768">
    <property type="entry name" value="Arginase/deacetylase"/>
    <property type="match status" value="1"/>
</dbReference>
<reference evidence="9 10" key="1">
    <citation type="submission" date="2014-07" db="EMBL/GenBank/DDBJ databases">
        <authorList>
            <person name="Lee K."/>
            <person name="Lim J.Y."/>
            <person name="Hwang I."/>
        </authorList>
    </citation>
    <scope>NUCLEOTIDE SEQUENCE [LARGE SCALE GENOMIC DNA]</scope>
    <source>
        <strain evidence="9 10">KL28</strain>
    </source>
</reference>
<proteinExistence type="inferred from homology"/>
<comment type="cofactor">
    <cofactor evidence="5 7">
        <name>Mn(2+)</name>
        <dbReference type="ChEBI" id="CHEBI:29035"/>
    </cofactor>
    <text evidence="5 7">Binds 2 manganese ions per subunit.</text>
</comment>
<sequence length="312" mass="33933">MTAHLAMPVWQGRIDADEGSSALRWHQWVQPCSSAQAPGSALVGLACDEGVSRNQGRSGARQGPEALRKALANLAWRGQRALYDSGDIACVGSDLEGAQQAYAERVSQLLDQGHLPLGLGGGHEIAYASFLGLAEHLRQREARPRIGVLNFDAHFDLRHAAQSSSGTPFRQIAEYCQQAGLDFDYCCLGVSELNNTQALFDQARRLNVRYRLDRQMQPWNVPAIEAFVDEFLSGIDHLYMTVCLDVLPASQAPGVSAPSAHGVDLMVVEHLVRRAKASGKLRMADVAELNPGLDQDQRTARIGARLLASLVD</sequence>
<dbReference type="Proteomes" id="UP000028931">
    <property type="component" value="Chromosome"/>
</dbReference>
<feature type="binding site" evidence="5 7">
    <location>
        <position position="123"/>
    </location>
    <ligand>
        <name>Mn(2+)</name>
        <dbReference type="ChEBI" id="CHEBI:29035"/>
        <label>1</label>
    </ligand>
</feature>
<feature type="binding site" evidence="5">
    <location>
        <position position="243"/>
    </location>
    <ligand>
        <name>Mn(2+)</name>
        <dbReference type="ChEBI" id="CHEBI:29035"/>
        <label>2</label>
    </ligand>
</feature>
<evidence type="ECO:0000256" key="5">
    <source>
        <dbReference type="HAMAP-Rule" id="MF_00737"/>
    </source>
</evidence>
<evidence type="ECO:0000256" key="1">
    <source>
        <dbReference type="ARBA" id="ARBA00022723"/>
    </source>
</evidence>
<dbReference type="InterPro" id="IPR006035">
    <property type="entry name" value="Ureohydrolase"/>
</dbReference>
<dbReference type="eggNOG" id="COG0010">
    <property type="taxonomic scope" value="Bacteria"/>
</dbReference>
<dbReference type="HOGENOM" id="CLU_039478_2_0_6"/>
<feature type="binding site" evidence="5">
    <location>
        <position position="154"/>
    </location>
    <ligand>
        <name>Mn(2+)</name>
        <dbReference type="ChEBI" id="CHEBI:29035"/>
        <label>2</label>
    </ligand>
</feature>
<dbReference type="GO" id="GO:0050415">
    <property type="term" value="F:formimidoylglutamase activity"/>
    <property type="evidence" value="ECO:0007669"/>
    <property type="project" value="UniProtKB-UniRule"/>
</dbReference>
<dbReference type="KEGG" id="palk:PSAKL28_20410"/>
<dbReference type="PANTHER" id="PTHR11358">
    <property type="entry name" value="ARGINASE/AGMATINASE"/>
    <property type="match status" value="1"/>
</dbReference>
<feature type="binding site" evidence="5 7">
    <location>
        <position position="156"/>
    </location>
    <ligand>
        <name>Mn(2+)</name>
        <dbReference type="ChEBI" id="CHEBI:29035"/>
        <label>1</label>
    </ligand>
</feature>
<dbReference type="EMBL" id="CP009048">
    <property type="protein sequence ID" value="AIL61262.1"/>
    <property type="molecule type" value="Genomic_DNA"/>
</dbReference>
<keyword evidence="2 5" id="KW-0378">Hydrolase</keyword>
<evidence type="ECO:0000256" key="8">
    <source>
        <dbReference type="PROSITE-ProRule" id="PRU00742"/>
    </source>
</evidence>
<dbReference type="PROSITE" id="PS51409">
    <property type="entry name" value="ARGINASE_2"/>
    <property type="match status" value="1"/>
</dbReference>
<dbReference type="GO" id="GO:0019556">
    <property type="term" value="P:L-histidine catabolic process to glutamate and formamide"/>
    <property type="evidence" value="ECO:0007669"/>
    <property type="project" value="UniProtKB-UniRule"/>
</dbReference>
<dbReference type="PANTHER" id="PTHR11358:SF35">
    <property type="entry name" value="FORMIMIDOYLGLUTAMASE"/>
    <property type="match status" value="1"/>
</dbReference>
<dbReference type="GO" id="GO:0033389">
    <property type="term" value="P:putrescine biosynthetic process from arginine, via agmatine"/>
    <property type="evidence" value="ECO:0007669"/>
    <property type="project" value="TreeGrafter"/>
</dbReference>
<evidence type="ECO:0000256" key="4">
    <source>
        <dbReference type="ARBA" id="ARBA00023211"/>
    </source>
</evidence>
<keyword evidence="4 5" id="KW-0464">Manganese</keyword>
<dbReference type="NCBIfam" id="TIGR01227">
    <property type="entry name" value="hutG"/>
    <property type="match status" value="1"/>
</dbReference>
<evidence type="ECO:0000256" key="7">
    <source>
        <dbReference type="PIRSR" id="PIRSR036979-1"/>
    </source>
</evidence>
<dbReference type="InterPro" id="IPR005923">
    <property type="entry name" value="HutG"/>
</dbReference>
<dbReference type="HAMAP" id="MF_00737">
    <property type="entry name" value="Formimidoylglutam"/>
    <property type="match status" value="1"/>
</dbReference>
<evidence type="ECO:0000313" key="10">
    <source>
        <dbReference type="Proteomes" id="UP000028931"/>
    </source>
</evidence>
<dbReference type="GO" id="GO:0030145">
    <property type="term" value="F:manganese ion binding"/>
    <property type="evidence" value="ECO:0007669"/>
    <property type="project" value="UniProtKB-UniRule"/>
</dbReference>
<dbReference type="EC" id="3.5.3.8" evidence="5 6"/>
<feature type="binding site" evidence="5">
    <location>
        <position position="152"/>
    </location>
    <ligand>
        <name>Mn(2+)</name>
        <dbReference type="ChEBI" id="CHEBI:29035"/>
        <label>2</label>
    </ligand>
</feature>
<comment type="pathway">
    <text evidence="5">Amino-acid degradation; L-histidine degradation into L-glutamate; L-glutamate from N-formimidoyl-L-glutamate (hydrolase route): step 1/1.</text>
</comment>
<evidence type="ECO:0000313" key="9">
    <source>
        <dbReference type="EMBL" id="AIL61262.1"/>
    </source>
</evidence>
<dbReference type="InterPro" id="IPR023696">
    <property type="entry name" value="Ureohydrolase_dom_sf"/>
</dbReference>
<dbReference type="RefSeq" id="WP_038609792.1">
    <property type="nucleotide sequence ID" value="NZ_CP009048.1"/>
</dbReference>
<organism evidence="9 10">
    <name type="scientific">Pseudomonas alkylphenolica</name>
    <dbReference type="NCBI Taxonomy" id="237609"/>
    <lineage>
        <taxon>Bacteria</taxon>
        <taxon>Pseudomonadati</taxon>
        <taxon>Pseudomonadota</taxon>
        <taxon>Gammaproteobacteria</taxon>
        <taxon>Pseudomonadales</taxon>
        <taxon>Pseudomonadaceae</taxon>
        <taxon>Pseudomonas</taxon>
    </lineage>
</organism>
<keyword evidence="1 5" id="KW-0479">Metal-binding</keyword>
<dbReference type="Gene3D" id="3.40.800.10">
    <property type="entry name" value="Ureohydrolase domain"/>
    <property type="match status" value="1"/>
</dbReference>
<feature type="binding site" evidence="7">
    <location>
        <position position="154"/>
    </location>
    <ligand>
        <name>Mn(2+)</name>
        <dbReference type="ChEBI" id="CHEBI:29035"/>
        <label>1</label>
    </ligand>
</feature>
<feature type="binding site" evidence="5 7">
    <location>
        <position position="243"/>
    </location>
    <ligand>
        <name>Mn(2+)</name>
        <dbReference type="ChEBI" id="CHEBI:29035"/>
        <label>1</label>
    </ligand>
</feature>
<dbReference type="GO" id="GO:0008783">
    <property type="term" value="F:agmatinase activity"/>
    <property type="evidence" value="ECO:0007669"/>
    <property type="project" value="TreeGrafter"/>
</dbReference>
<dbReference type="UniPathway" id="UPA00379">
    <property type="reaction ID" value="UER00552"/>
</dbReference>
<dbReference type="PIRSF" id="PIRSF036979">
    <property type="entry name" value="Arginase"/>
    <property type="match status" value="1"/>
</dbReference>
<accession>A0A077F6V0</accession>
<evidence type="ECO:0000256" key="3">
    <source>
        <dbReference type="ARBA" id="ARBA00022808"/>
    </source>
</evidence>
<comment type="catalytic activity">
    <reaction evidence="5">
        <text>N-formimidoyl-L-glutamate + H2O = formamide + L-glutamate</text>
        <dbReference type="Rhea" id="RHEA:22492"/>
        <dbReference type="ChEBI" id="CHEBI:15377"/>
        <dbReference type="ChEBI" id="CHEBI:16397"/>
        <dbReference type="ChEBI" id="CHEBI:29985"/>
        <dbReference type="ChEBI" id="CHEBI:58928"/>
        <dbReference type="EC" id="3.5.3.8"/>
    </reaction>
</comment>
<feature type="binding site" evidence="5 7">
    <location>
        <position position="152"/>
    </location>
    <ligand>
        <name>Mn(2+)</name>
        <dbReference type="ChEBI" id="CHEBI:29035"/>
        <label>1</label>
    </ligand>
</feature>
<comment type="similarity">
    <text evidence="5 8">Belongs to the arginase family.</text>
</comment>
<keyword evidence="3 5" id="KW-0369">Histidine metabolism</keyword>
<feature type="binding site" evidence="7">
    <location>
        <position position="245"/>
    </location>
    <ligand>
        <name>Mn(2+)</name>
        <dbReference type="ChEBI" id="CHEBI:29035"/>
        <label>1</label>
    </ligand>
</feature>
<protein>
    <recommendedName>
        <fullName evidence="5 6">Formimidoylglutamase</fullName>
        <ecNumber evidence="5 6">3.5.3.8</ecNumber>
    </recommendedName>
    <alternativeName>
        <fullName evidence="5">Formiminoglutamase</fullName>
    </alternativeName>
    <alternativeName>
        <fullName evidence="5">Formiminoglutamate hydrolase</fullName>
    </alternativeName>
</protein>